<dbReference type="OrthoDB" id="1456570at2"/>
<comment type="caution">
    <text evidence="3">The sequence shown here is derived from an EMBL/GenBank/DDBJ whole genome shotgun (WGS) entry which is preliminary data.</text>
</comment>
<dbReference type="AlphaFoldDB" id="A0A428KCL6"/>
<evidence type="ECO:0000259" key="2">
    <source>
        <dbReference type="Pfam" id="PF14206"/>
    </source>
</evidence>
<feature type="domain" description="Cysteine-rich CPCC" evidence="2">
    <location>
        <begin position="41"/>
        <end position="91"/>
    </location>
</feature>
<dbReference type="InterPro" id="IPR025983">
    <property type="entry name" value="Cys_rich_CPCC"/>
</dbReference>
<evidence type="ECO:0000256" key="1">
    <source>
        <dbReference type="SAM" id="Coils"/>
    </source>
</evidence>
<dbReference type="RefSeq" id="WP_125436305.1">
    <property type="nucleotide sequence ID" value="NZ_RWIU01000002.1"/>
</dbReference>
<keyword evidence="1" id="KW-0175">Coiled coil</keyword>
<dbReference type="Pfam" id="PF14206">
    <property type="entry name" value="Cys_rich_CPCC"/>
    <property type="match status" value="1"/>
</dbReference>
<organism evidence="3 4">
    <name type="scientific">Hymenobacter perfusus</name>
    <dbReference type="NCBI Taxonomy" id="1236770"/>
    <lineage>
        <taxon>Bacteria</taxon>
        <taxon>Pseudomonadati</taxon>
        <taxon>Bacteroidota</taxon>
        <taxon>Cytophagia</taxon>
        <taxon>Cytophagales</taxon>
        <taxon>Hymenobacteraceae</taxon>
        <taxon>Hymenobacter</taxon>
    </lineage>
</organism>
<evidence type="ECO:0000313" key="3">
    <source>
        <dbReference type="EMBL" id="RSK44140.1"/>
    </source>
</evidence>
<dbReference type="EMBL" id="RWIU01000002">
    <property type="protein sequence ID" value="RSK44140.1"/>
    <property type="molecule type" value="Genomic_DNA"/>
</dbReference>
<evidence type="ECO:0000313" key="4">
    <source>
        <dbReference type="Proteomes" id="UP000270291"/>
    </source>
</evidence>
<gene>
    <name evidence="3" type="ORF">EI293_06255</name>
</gene>
<reference evidence="3 4" key="1">
    <citation type="submission" date="2018-12" db="EMBL/GenBank/DDBJ databases">
        <authorList>
            <person name="Feng G."/>
            <person name="Zhu H."/>
        </authorList>
    </citation>
    <scope>NUCLEOTIDE SEQUENCE [LARGE SCALE GENOMIC DNA]</scope>
    <source>
        <strain evidence="3 4">LMG 26000</strain>
    </source>
</reference>
<sequence length="156" mass="17419">METNVAQPQELQQRRRFFAAALPEIECCLDKPKDEAAKLNTCPACGYPTLSERAGYEICAICGWEDDGQDDAAADVVWGGANGGYSLSEYRLRVAEELARLTVASATLEAEYRKIGRELRALQLLINQYQAEMQDSVIQQVFVVIGLFSERVRPKK</sequence>
<feature type="coiled-coil region" evidence="1">
    <location>
        <begin position="112"/>
        <end position="139"/>
    </location>
</feature>
<protein>
    <recommendedName>
        <fullName evidence="2">Cysteine-rich CPCC domain-containing protein</fullName>
    </recommendedName>
</protein>
<name>A0A428KCL6_9BACT</name>
<proteinExistence type="predicted"/>
<dbReference type="Proteomes" id="UP000270291">
    <property type="component" value="Unassembled WGS sequence"/>
</dbReference>
<keyword evidence="4" id="KW-1185">Reference proteome</keyword>
<accession>A0A428KCL6</accession>